<dbReference type="EMBL" id="GBRH01200525">
    <property type="protein sequence ID" value="JAD97370.1"/>
    <property type="molecule type" value="Transcribed_RNA"/>
</dbReference>
<reference evidence="1" key="1">
    <citation type="submission" date="2014-09" db="EMBL/GenBank/DDBJ databases">
        <authorList>
            <person name="Magalhaes I.L.F."/>
            <person name="Oliveira U."/>
            <person name="Santos F.R."/>
            <person name="Vidigal T.H.D.A."/>
            <person name="Brescovit A.D."/>
            <person name="Santos A.J."/>
        </authorList>
    </citation>
    <scope>NUCLEOTIDE SEQUENCE</scope>
    <source>
        <tissue evidence="1">Shoot tissue taken approximately 20 cm above the soil surface</tissue>
    </source>
</reference>
<organism evidence="1">
    <name type="scientific">Arundo donax</name>
    <name type="common">Giant reed</name>
    <name type="synonym">Donax arundinaceus</name>
    <dbReference type="NCBI Taxonomy" id="35708"/>
    <lineage>
        <taxon>Eukaryota</taxon>
        <taxon>Viridiplantae</taxon>
        <taxon>Streptophyta</taxon>
        <taxon>Embryophyta</taxon>
        <taxon>Tracheophyta</taxon>
        <taxon>Spermatophyta</taxon>
        <taxon>Magnoliopsida</taxon>
        <taxon>Liliopsida</taxon>
        <taxon>Poales</taxon>
        <taxon>Poaceae</taxon>
        <taxon>PACMAD clade</taxon>
        <taxon>Arundinoideae</taxon>
        <taxon>Arundineae</taxon>
        <taxon>Arundo</taxon>
    </lineage>
</organism>
<proteinExistence type="predicted"/>
<evidence type="ECO:0000313" key="1">
    <source>
        <dbReference type="EMBL" id="JAD97370.1"/>
    </source>
</evidence>
<sequence>MTAVQGMLGSQSRLAPLYSRQSVGASNYLAEQQLMAS</sequence>
<dbReference type="AlphaFoldDB" id="A0A0A9EHM4"/>
<accession>A0A0A9EHM4</accession>
<name>A0A0A9EHM4_ARUDO</name>
<protein>
    <submittedName>
        <fullName evidence="1">Uncharacterized protein</fullName>
    </submittedName>
</protein>
<reference evidence="1" key="2">
    <citation type="journal article" date="2015" name="Data Brief">
        <title>Shoot transcriptome of the giant reed, Arundo donax.</title>
        <authorList>
            <person name="Barrero R.A."/>
            <person name="Guerrero F.D."/>
            <person name="Moolhuijzen P."/>
            <person name="Goolsby J.A."/>
            <person name="Tidwell J."/>
            <person name="Bellgard S.E."/>
            <person name="Bellgard M.I."/>
        </authorList>
    </citation>
    <scope>NUCLEOTIDE SEQUENCE</scope>
    <source>
        <tissue evidence="1">Shoot tissue taken approximately 20 cm above the soil surface</tissue>
    </source>
</reference>